<accession>A0ABV4NB00</accession>
<organism evidence="1 2">
    <name type="scientific">Vibrio gallaecicus</name>
    <dbReference type="NCBI Taxonomy" id="552386"/>
    <lineage>
        <taxon>Bacteria</taxon>
        <taxon>Pseudomonadati</taxon>
        <taxon>Pseudomonadota</taxon>
        <taxon>Gammaproteobacteria</taxon>
        <taxon>Vibrionales</taxon>
        <taxon>Vibrionaceae</taxon>
        <taxon>Vibrio</taxon>
    </lineage>
</organism>
<protein>
    <submittedName>
        <fullName evidence="1">Uncharacterized protein</fullName>
    </submittedName>
</protein>
<dbReference type="EMBL" id="JBFRUW010000030">
    <property type="protein sequence ID" value="MFA0568607.1"/>
    <property type="molecule type" value="Genomic_DNA"/>
</dbReference>
<proteinExistence type="predicted"/>
<dbReference type="Proteomes" id="UP001570417">
    <property type="component" value="Unassembled WGS sequence"/>
</dbReference>
<name>A0ABV4NB00_9VIBR</name>
<dbReference type="RefSeq" id="WP_372266023.1">
    <property type="nucleotide sequence ID" value="NZ_JBFRUW010000030.1"/>
</dbReference>
<sequence length="588" mass="65806">MQSSTPRKSGDLHVQAVTSQIRSYLDSKVLPEFDGITSATARFIIDKHNDIVEVTNKFEADNSNTAPDLALRKNDGETVCVNLYKIKNNQTIQPKNLGAKSFIEKYFGSPNLQDEFNSYFESAYRGFLSATTAAFSENFKKNATERELKDELKKVCPKFVPEVEEFRSKFLYELREKCFSLFIKEYNQASGAIEQAFNALFMTSSFNVITRYDGDVLKGVEEFRVDVHETKNVSISKVGMNSVGITSDDITLLLRFKFESSPTSSIKLATSYSKPKVNQTIVNGNLRALSRFNEALSGEFKPEGSQANPNAIGKCSEAIFYFQILKVNSSVRQLDEINFIDMFKKYSPNITENECKYIAKTTVGAVDGLMEFLKRKHGEYTMDSIELVPDAYLDNRLDTADIELILKVDNKYVSEPISLKAIAKASNEINCKNPGIGQILGPTYFGLAQDELNTVLVDARDKFANDDVDHREALEVISKNIGKQLVQASDAQQAKLIKGIASLLGKALVVVVYYADNKYAVLEHGSSIPKVEAFSETPSLIQSTLTWSDGDEMIRLRVKFSGSQKRGWTSIKLACAYIFPRDKIKNTP</sequence>
<keyword evidence="2" id="KW-1185">Reference proteome</keyword>
<evidence type="ECO:0000313" key="1">
    <source>
        <dbReference type="EMBL" id="MFA0568607.1"/>
    </source>
</evidence>
<reference evidence="1 2" key="1">
    <citation type="journal article" date="2024" name="ISME J.">
        <title>Tailless and filamentous prophages are predominant in marine Vibrio.</title>
        <authorList>
            <person name="Steensen K."/>
            <person name="Seneca J."/>
            <person name="Bartlau N."/>
            <person name="Yu X.A."/>
            <person name="Hussain F.A."/>
            <person name="Polz M.F."/>
        </authorList>
    </citation>
    <scope>NUCLEOTIDE SEQUENCE [LARGE SCALE GENOMIC DNA]</scope>
    <source>
        <strain evidence="1 2">10N.222.51.A1</strain>
    </source>
</reference>
<comment type="caution">
    <text evidence="1">The sequence shown here is derived from an EMBL/GenBank/DDBJ whole genome shotgun (WGS) entry which is preliminary data.</text>
</comment>
<evidence type="ECO:0000313" key="2">
    <source>
        <dbReference type="Proteomes" id="UP001570417"/>
    </source>
</evidence>
<gene>
    <name evidence="1" type="ORF">AB4566_10000</name>
</gene>